<proteinExistence type="predicted"/>
<dbReference type="Proteomes" id="UP000887458">
    <property type="component" value="Unassembled WGS sequence"/>
</dbReference>
<reference evidence="1 2" key="2">
    <citation type="journal article" date="2022" name="Mol. Biol. Evol.">
        <title>Comparative Genomics Reveals Insights into the Divergent Evolution of Astigmatic Mites and Household Pest Adaptations.</title>
        <authorList>
            <person name="Xiong Q."/>
            <person name="Wan A.T."/>
            <person name="Liu X."/>
            <person name="Fung C.S."/>
            <person name="Xiao X."/>
            <person name="Malainual N."/>
            <person name="Hou J."/>
            <person name="Wang L."/>
            <person name="Wang M."/>
            <person name="Yang K.Y."/>
            <person name="Cui Y."/>
            <person name="Leung E.L."/>
            <person name="Nong W."/>
            <person name="Shin S.K."/>
            <person name="Au S.W."/>
            <person name="Jeong K.Y."/>
            <person name="Chew F.T."/>
            <person name="Hui J.H."/>
            <person name="Leung T.F."/>
            <person name="Tungtrongchitr A."/>
            <person name="Zhong N."/>
            <person name="Liu Z."/>
            <person name="Tsui S.K."/>
        </authorList>
    </citation>
    <scope>NUCLEOTIDE SEQUENCE [LARGE SCALE GENOMIC DNA]</scope>
    <source>
        <strain evidence="1">Derp</strain>
    </source>
</reference>
<dbReference type="EMBL" id="NJHN03000113">
    <property type="protein sequence ID" value="KAH9414154.1"/>
    <property type="molecule type" value="Genomic_DNA"/>
</dbReference>
<accession>A0ABQ8IV09</accession>
<reference evidence="1 2" key="1">
    <citation type="journal article" date="2018" name="J. Allergy Clin. Immunol.">
        <title>High-quality assembly of Dermatophagoides pteronyssinus genome and transcriptome reveals a wide range of novel allergens.</title>
        <authorList>
            <person name="Liu X.Y."/>
            <person name="Yang K.Y."/>
            <person name="Wang M.Q."/>
            <person name="Kwok J.S."/>
            <person name="Zeng X."/>
            <person name="Yang Z."/>
            <person name="Xiao X.J."/>
            <person name="Lau C.P."/>
            <person name="Li Y."/>
            <person name="Huang Z.M."/>
            <person name="Ba J.G."/>
            <person name="Yim A.K."/>
            <person name="Ouyang C.Y."/>
            <person name="Ngai S.M."/>
            <person name="Chan T.F."/>
            <person name="Leung E.L."/>
            <person name="Liu L."/>
            <person name="Liu Z.G."/>
            <person name="Tsui S.K."/>
        </authorList>
    </citation>
    <scope>NUCLEOTIDE SEQUENCE [LARGE SCALE GENOMIC DNA]</scope>
    <source>
        <strain evidence="1">Derp</strain>
    </source>
</reference>
<evidence type="ECO:0000313" key="1">
    <source>
        <dbReference type="EMBL" id="KAH9414154.1"/>
    </source>
</evidence>
<name>A0ABQ8IV09_DERPT</name>
<evidence type="ECO:0000313" key="2">
    <source>
        <dbReference type="Proteomes" id="UP000887458"/>
    </source>
</evidence>
<sequence>MKLVQKIPKTAFKIKEKRAFVLNLIDNLQRDIGCNPDFRKEKFKKNQAKYLDTENIIAALFIHVGCKLFGARYFF</sequence>
<organism evidence="1 2">
    <name type="scientific">Dermatophagoides pteronyssinus</name>
    <name type="common">European house dust mite</name>
    <dbReference type="NCBI Taxonomy" id="6956"/>
    <lineage>
        <taxon>Eukaryota</taxon>
        <taxon>Metazoa</taxon>
        <taxon>Ecdysozoa</taxon>
        <taxon>Arthropoda</taxon>
        <taxon>Chelicerata</taxon>
        <taxon>Arachnida</taxon>
        <taxon>Acari</taxon>
        <taxon>Acariformes</taxon>
        <taxon>Sarcoptiformes</taxon>
        <taxon>Astigmata</taxon>
        <taxon>Psoroptidia</taxon>
        <taxon>Analgoidea</taxon>
        <taxon>Pyroglyphidae</taxon>
        <taxon>Dermatophagoidinae</taxon>
        <taxon>Dermatophagoides</taxon>
    </lineage>
</organism>
<comment type="caution">
    <text evidence="1">The sequence shown here is derived from an EMBL/GenBank/DDBJ whole genome shotgun (WGS) entry which is preliminary data.</text>
</comment>
<protein>
    <submittedName>
        <fullName evidence="1">Uncharacterized protein</fullName>
    </submittedName>
</protein>
<keyword evidence="2" id="KW-1185">Reference proteome</keyword>
<gene>
    <name evidence="1" type="ORF">DERP_014373</name>
</gene>